<organism evidence="3 4">
    <name type="scientific">Paenibacillus larvae subsp. pulvifaciens</name>
    <dbReference type="NCBI Taxonomy" id="1477"/>
    <lineage>
        <taxon>Bacteria</taxon>
        <taxon>Bacillati</taxon>
        <taxon>Bacillota</taxon>
        <taxon>Bacilli</taxon>
        <taxon>Bacillales</taxon>
        <taxon>Paenibacillaceae</taxon>
        <taxon>Paenibacillus</taxon>
    </lineage>
</organism>
<dbReference type="EMBL" id="CP020557">
    <property type="protein sequence ID" value="ARF68928.1"/>
    <property type="molecule type" value="Genomic_DNA"/>
</dbReference>
<dbReference type="RefSeq" id="WP_083040747.1">
    <property type="nucleotide sequence ID" value="NZ_CP020557.1"/>
</dbReference>
<dbReference type="GO" id="GO:0003677">
    <property type="term" value="F:DNA binding"/>
    <property type="evidence" value="ECO:0007669"/>
    <property type="project" value="UniProtKB-KW"/>
</dbReference>
<feature type="domain" description="HTH cro/C1-type" evidence="2">
    <location>
        <begin position="9"/>
        <end position="63"/>
    </location>
</feature>
<dbReference type="PROSITE" id="PS50943">
    <property type="entry name" value="HTH_CROC1"/>
    <property type="match status" value="1"/>
</dbReference>
<dbReference type="AlphaFoldDB" id="A0A1V0UV86"/>
<evidence type="ECO:0000313" key="4">
    <source>
        <dbReference type="Proteomes" id="UP000192727"/>
    </source>
</evidence>
<dbReference type="Gene3D" id="1.10.260.40">
    <property type="entry name" value="lambda repressor-like DNA-binding domains"/>
    <property type="match status" value="1"/>
</dbReference>
<keyword evidence="1" id="KW-0238">DNA-binding</keyword>
<dbReference type="PANTHER" id="PTHR46558:SF4">
    <property type="entry name" value="DNA-BIDING PHAGE PROTEIN"/>
    <property type="match status" value="1"/>
</dbReference>
<proteinExistence type="predicted"/>
<protein>
    <recommendedName>
        <fullName evidence="2">HTH cro/C1-type domain-containing protein</fullName>
    </recommendedName>
</protein>
<evidence type="ECO:0000259" key="2">
    <source>
        <dbReference type="PROSITE" id="PS50943"/>
    </source>
</evidence>
<dbReference type="SMART" id="SM00530">
    <property type="entry name" value="HTH_XRE"/>
    <property type="match status" value="1"/>
</dbReference>
<dbReference type="Proteomes" id="UP000192727">
    <property type="component" value="Chromosome"/>
</dbReference>
<accession>A0A1V0UV86</accession>
<dbReference type="Pfam" id="PF01381">
    <property type="entry name" value="HTH_3"/>
    <property type="match status" value="1"/>
</dbReference>
<sequence length="176" mass="20489">MNKQFDLTIRAARVEKGFTQQALAEKLGVSKRTIVNWEKGNVEIKPHVVYSLAYVFDMHADRIRVPAYGGNRHMKSSKCKQRAAEELARIWDLHGELDIRLYKLCDEGMLLHEVASAEYSRVSNPGLKRFYNRVISRKSGYKMTRTDEMREMAREAREKYEEALELVDVLSSIELY</sequence>
<reference evidence="3 4" key="1">
    <citation type="submission" date="2017-03" db="EMBL/GenBank/DDBJ databases">
        <title>Paenibacillus larvae genome sequencing.</title>
        <authorList>
            <person name="Dingman D.W."/>
        </authorList>
    </citation>
    <scope>NUCLEOTIDE SEQUENCE [LARGE SCALE GENOMIC DNA]</scope>
    <source>
        <strain evidence="3 4">SAG 10367</strain>
    </source>
</reference>
<dbReference type="CDD" id="cd00093">
    <property type="entry name" value="HTH_XRE"/>
    <property type="match status" value="1"/>
</dbReference>
<gene>
    <name evidence="3" type="ORF">B7C51_15670</name>
</gene>
<evidence type="ECO:0000256" key="1">
    <source>
        <dbReference type="ARBA" id="ARBA00023125"/>
    </source>
</evidence>
<dbReference type="InterPro" id="IPR001387">
    <property type="entry name" value="Cro/C1-type_HTH"/>
</dbReference>
<dbReference type="SUPFAM" id="SSF47413">
    <property type="entry name" value="lambda repressor-like DNA-binding domains"/>
    <property type="match status" value="1"/>
</dbReference>
<name>A0A1V0UV86_9BACL</name>
<dbReference type="PANTHER" id="PTHR46558">
    <property type="entry name" value="TRACRIPTIONAL REGULATORY PROTEIN-RELATED-RELATED"/>
    <property type="match status" value="1"/>
</dbReference>
<dbReference type="InterPro" id="IPR010982">
    <property type="entry name" value="Lambda_DNA-bd_dom_sf"/>
</dbReference>
<evidence type="ECO:0000313" key="3">
    <source>
        <dbReference type="EMBL" id="ARF68928.1"/>
    </source>
</evidence>